<organism evidence="1 2">
    <name type="scientific">Roseisalinus antarcticus</name>
    <dbReference type="NCBI Taxonomy" id="254357"/>
    <lineage>
        <taxon>Bacteria</taxon>
        <taxon>Pseudomonadati</taxon>
        <taxon>Pseudomonadota</taxon>
        <taxon>Alphaproteobacteria</taxon>
        <taxon>Rhodobacterales</taxon>
        <taxon>Roseobacteraceae</taxon>
        <taxon>Roseisalinus</taxon>
    </lineage>
</organism>
<sequence>MLGSVFAEARRENQTPSDALMARIMADAAAELPRRAGVAGDPSAAGRTGIASTIWALLGGWAGAGGLAAATVAGLWIGVAPPAGLTDLAAGVLGETITVALVPDDDLLGVDG</sequence>
<evidence type="ECO:0000313" key="1">
    <source>
        <dbReference type="EMBL" id="SLN28220.1"/>
    </source>
</evidence>
<dbReference type="AlphaFoldDB" id="A0A1Y5S2K8"/>
<gene>
    <name evidence="1" type="ORF">ROA7023_00944</name>
</gene>
<accession>A0A1Y5S2K8</accession>
<keyword evidence="2" id="KW-1185">Reference proteome</keyword>
<name>A0A1Y5S2K8_9RHOB</name>
<dbReference type="Proteomes" id="UP000193900">
    <property type="component" value="Unassembled WGS sequence"/>
</dbReference>
<evidence type="ECO:0000313" key="2">
    <source>
        <dbReference type="Proteomes" id="UP000193900"/>
    </source>
</evidence>
<reference evidence="1 2" key="1">
    <citation type="submission" date="2017-03" db="EMBL/GenBank/DDBJ databases">
        <authorList>
            <person name="Afonso C.L."/>
            <person name="Miller P.J."/>
            <person name="Scott M.A."/>
            <person name="Spackman E."/>
            <person name="Goraichik I."/>
            <person name="Dimitrov K.M."/>
            <person name="Suarez D.L."/>
            <person name="Swayne D.E."/>
        </authorList>
    </citation>
    <scope>NUCLEOTIDE SEQUENCE [LARGE SCALE GENOMIC DNA]</scope>
    <source>
        <strain evidence="1 2">CECT 7023</strain>
    </source>
</reference>
<proteinExistence type="predicted"/>
<protein>
    <recommendedName>
        <fullName evidence="3">Dihydroorotate dehydrogenase</fullName>
    </recommendedName>
</protein>
<evidence type="ECO:0008006" key="3">
    <source>
        <dbReference type="Google" id="ProtNLM"/>
    </source>
</evidence>
<dbReference type="EMBL" id="FWFZ01000003">
    <property type="protein sequence ID" value="SLN28220.1"/>
    <property type="molecule type" value="Genomic_DNA"/>
</dbReference>